<evidence type="ECO:0000256" key="2">
    <source>
        <dbReference type="SAM" id="MobiDB-lite"/>
    </source>
</evidence>
<dbReference type="SUPFAM" id="SSF49503">
    <property type="entry name" value="Cupredoxins"/>
    <property type="match status" value="2"/>
</dbReference>
<organism evidence="4 5">
    <name type="scientific">Nocardia terpenica</name>
    <dbReference type="NCBI Taxonomy" id="455432"/>
    <lineage>
        <taxon>Bacteria</taxon>
        <taxon>Bacillati</taxon>
        <taxon>Actinomycetota</taxon>
        <taxon>Actinomycetes</taxon>
        <taxon>Mycobacteriales</taxon>
        <taxon>Nocardiaceae</taxon>
        <taxon>Nocardia</taxon>
    </lineage>
</organism>
<evidence type="ECO:0000259" key="3">
    <source>
        <dbReference type="Pfam" id="PF07732"/>
    </source>
</evidence>
<sequence length="574" mass="62778">MTSVRSPYSQPDTCAGFHCRTPYGDALTVSHSRPRSRRSRLSRLNRSAFLVGLCAAPVTLNICGAIEASAGTAGVEFKRRLPIPELAPSTEEGSVRCFALRVNTGETEIIAETRTLPWGYSRPMLESTIRARRGETVAVTVDNQFVESITVHWHGTRLPARFDSGPHQPIDPGARRQPTWTTDQPAVSLWYQPHLHDGTAKHVYRGLAGMFLVDNDQAPEGLPKTYGVDDIPLIITDVKLTPQGALDESNPADIGLLGDVDAVNGLAATYFEATTRRLRLCVLDASVGRIYSIGCSDNRTFTMIASDGGLLERPVPITRVQLSPGGRAKIVADLTPGQPVTPRAFPIEHWPDETSRRQLGMANTFDVVELRPRAQLRNSPAATGRPGRHPGAGRVRYCLPSNEYSPVSIPPARMAKTPSGSTPQQMDMTGSSSPCAKAVREIWAVIGADPLRPHNFHLRGGQFRVLGINLEPPPPELTLPHDLSREPGHDGQFLVPAPKRILLRTKGSDALRATTPRRVIRRQEEGRIGLRRYAVRPQLDRSLAHADRALLQFPPISMSSVEQIPQPSRSNAVG</sequence>
<dbReference type="InterPro" id="IPR011707">
    <property type="entry name" value="Cu-oxidase-like_N"/>
</dbReference>
<reference evidence="4 5" key="1">
    <citation type="journal article" date="2019" name="ACS Chem. Biol.">
        <title>Identification and Mobilization of a Cryptic Antibiotic Biosynthesis Gene Locus from a Human-Pathogenic Nocardia Isolate.</title>
        <authorList>
            <person name="Herisse M."/>
            <person name="Ishida K."/>
            <person name="Porter J.L."/>
            <person name="Howden B."/>
            <person name="Hertweck C."/>
            <person name="Stinear T.P."/>
            <person name="Pidot S.J."/>
        </authorList>
    </citation>
    <scope>NUCLEOTIDE SEQUENCE [LARGE SCALE GENOMIC DNA]</scope>
    <source>
        <strain evidence="4 5">AUSMDU00012715</strain>
    </source>
</reference>
<dbReference type="Gene3D" id="2.60.40.420">
    <property type="entry name" value="Cupredoxins - blue copper proteins"/>
    <property type="match status" value="2"/>
</dbReference>
<dbReference type="InterPro" id="IPR008972">
    <property type="entry name" value="Cupredoxin"/>
</dbReference>
<feature type="region of interest" description="Disordered" evidence="2">
    <location>
        <begin position="408"/>
        <end position="432"/>
    </location>
</feature>
<evidence type="ECO:0000313" key="4">
    <source>
        <dbReference type="EMBL" id="QIS18477.1"/>
    </source>
</evidence>
<dbReference type="InterPro" id="IPR045087">
    <property type="entry name" value="Cu-oxidase_fam"/>
</dbReference>
<dbReference type="Proteomes" id="UP000500953">
    <property type="component" value="Chromosome"/>
</dbReference>
<dbReference type="GO" id="GO:0005507">
    <property type="term" value="F:copper ion binding"/>
    <property type="evidence" value="ECO:0007669"/>
    <property type="project" value="InterPro"/>
</dbReference>
<gene>
    <name evidence="4" type="ORF">F6W96_09455</name>
</gene>
<feature type="compositionally biased region" description="Polar residues" evidence="2">
    <location>
        <begin position="418"/>
        <end position="432"/>
    </location>
</feature>
<dbReference type="PANTHER" id="PTHR48267:SF1">
    <property type="entry name" value="BILIRUBIN OXIDASE"/>
    <property type="match status" value="1"/>
</dbReference>
<dbReference type="Pfam" id="PF07732">
    <property type="entry name" value="Cu-oxidase_3"/>
    <property type="match status" value="1"/>
</dbReference>
<proteinExistence type="inferred from homology"/>
<evidence type="ECO:0000256" key="1">
    <source>
        <dbReference type="ARBA" id="ARBA00010609"/>
    </source>
</evidence>
<protein>
    <submittedName>
        <fullName evidence="4">Multicopper oxidase domain-containing protein</fullName>
    </submittedName>
</protein>
<feature type="domain" description="Plastocyanin-like" evidence="3">
    <location>
        <begin position="105"/>
        <end position="217"/>
    </location>
</feature>
<dbReference type="PANTHER" id="PTHR48267">
    <property type="entry name" value="CUPREDOXIN SUPERFAMILY PROTEIN"/>
    <property type="match status" value="1"/>
</dbReference>
<name>A0A6G9YZD1_9NOCA</name>
<dbReference type="EMBL" id="CP046173">
    <property type="protein sequence ID" value="QIS18477.1"/>
    <property type="molecule type" value="Genomic_DNA"/>
</dbReference>
<dbReference type="AlphaFoldDB" id="A0A6G9YZD1"/>
<comment type="similarity">
    <text evidence="1">Belongs to the multicopper oxidase family.</text>
</comment>
<accession>A0A6G9YZD1</accession>
<evidence type="ECO:0000313" key="5">
    <source>
        <dbReference type="Proteomes" id="UP000500953"/>
    </source>
</evidence>